<comment type="caution">
    <text evidence="4">The sequence shown here is derived from an EMBL/GenBank/DDBJ whole genome shotgun (WGS) entry which is preliminary data.</text>
</comment>
<dbReference type="PROSITE" id="PS50977">
    <property type="entry name" value="HTH_TETR_2"/>
    <property type="match status" value="1"/>
</dbReference>
<accession>A0A108UD47</accession>
<dbReference type="SUPFAM" id="SSF46689">
    <property type="entry name" value="Homeodomain-like"/>
    <property type="match status" value="1"/>
</dbReference>
<dbReference type="Proteomes" id="UP000023435">
    <property type="component" value="Unassembled WGS sequence"/>
</dbReference>
<dbReference type="EMBL" id="JAJA02000001">
    <property type="protein sequence ID" value="KWS06947.1"/>
    <property type="molecule type" value="Genomic_DNA"/>
</dbReference>
<reference evidence="4 5" key="1">
    <citation type="journal article" date="2014" name="Genome Announc.">
        <title>Draft Genome Sequence of Lysobacter capsici AZ78, a Bacterium Antagonistic to Plant-Pathogenic Oomycetes.</title>
        <authorList>
            <person name="Puopolo G."/>
            <person name="Sonego P."/>
            <person name="Engelen K."/>
            <person name="Pertot I."/>
        </authorList>
    </citation>
    <scope>NUCLEOTIDE SEQUENCE [LARGE SCALE GENOMIC DNA]</scope>
    <source>
        <strain evidence="4 5">AZ78</strain>
    </source>
</reference>
<dbReference type="AlphaFoldDB" id="A0A108UD47"/>
<feature type="DNA-binding region" description="H-T-H motif" evidence="2">
    <location>
        <begin position="29"/>
        <end position="48"/>
    </location>
</feature>
<dbReference type="OrthoDB" id="63332at2"/>
<protein>
    <submittedName>
        <fullName evidence="4">Transcriptional regulator, TetR family</fullName>
    </submittedName>
</protein>
<evidence type="ECO:0000256" key="2">
    <source>
        <dbReference type="PROSITE-ProRule" id="PRU00335"/>
    </source>
</evidence>
<dbReference type="InterPro" id="IPR050109">
    <property type="entry name" value="HTH-type_TetR-like_transc_reg"/>
</dbReference>
<dbReference type="PANTHER" id="PTHR30055:SF222">
    <property type="entry name" value="REGULATORY PROTEIN"/>
    <property type="match status" value="1"/>
</dbReference>
<keyword evidence="1 2" id="KW-0238">DNA-binding</keyword>
<sequence length="191" mass="21160">MARPRSEDKRNAILSAATRVFAEQGLAAPTAKIAREAGVAEGTLFTYFANKDELLNQLYLELKYEMRDVMSAGLSRVDEADLRELTHRFWIAYIDWGVAHPHKRKVMTTLMLSDRVSEASRAAGASAFAVFNARMNHSVERGLLCGPSPSFVGALLGAIGEVTMDFVAREPDQAERYREAGFEAFWKAISA</sequence>
<dbReference type="GO" id="GO:0003677">
    <property type="term" value="F:DNA binding"/>
    <property type="evidence" value="ECO:0007669"/>
    <property type="project" value="UniProtKB-UniRule"/>
</dbReference>
<name>A0A108UD47_9GAMM</name>
<dbReference type="PANTHER" id="PTHR30055">
    <property type="entry name" value="HTH-TYPE TRANSCRIPTIONAL REGULATOR RUTR"/>
    <property type="match status" value="1"/>
</dbReference>
<evidence type="ECO:0000313" key="4">
    <source>
        <dbReference type="EMBL" id="KWS06947.1"/>
    </source>
</evidence>
<feature type="domain" description="HTH tetR-type" evidence="3">
    <location>
        <begin position="7"/>
        <end position="66"/>
    </location>
</feature>
<gene>
    <name evidence="4" type="ORF">AZ78_4507</name>
</gene>
<proteinExistence type="predicted"/>
<dbReference type="Gene3D" id="1.10.357.10">
    <property type="entry name" value="Tetracycline Repressor, domain 2"/>
    <property type="match status" value="1"/>
</dbReference>
<dbReference type="RefSeq" id="WP_036115193.1">
    <property type="nucleotide sequence ID" value="NZ_JAJA02000001.1"/>
</dbReference>
<keyword evidence="5" id="KW-1185">Reference proteome</keyword>
<dbReference type="Pfam" id="PF00440">
    <property type="entry name" value="TetR_N"/>
    <property type="match status" value="1"/>
</dbReference>
<evidence type="ECO:0000259" key="3">
    <source>
        <dbReference type="PROSITE" id="PS50977"/>
    </source>
</evidence>
<dbReference type="PRINTS" id="PR00455">
    <property type="entry name" value="HTHTETR"/>
</dbReference>
<dbReference type="InterPro" id="IPR001647">
    <property type="entry name" value="HTH_TetR"/>
</dbReference>
<dbReference type="InterPro" id="IPR009057">
    <property type="entry name" value="Homeodomain-like_sf"/>
</dbReference>
<evidence type="ECO:0000313" key="5">
    <source>
        <dbReference type="Proteomes" id="UP000023435"/>
    </source>
</evidence>
<organism evidence="4 5">
    <name type="scientific">Lysobacter capsici AZ78</name>
    <dbReference type="NCBI Taxonomy" id="1444315"/>
    <lineage>
        <taxon>Bacteria</taxon>
        <taxon>Pseudomonadati</taxon>
        <taxon>Pseudomonadota</taxon>
        <taxon>Gammaproteobacteria</taxon>
        <taxon>Lysobacterales</taxon>
        <taxon>Lysobacteraceae</taxon>
        <taxon>Lysobacter</taxon>
    </lineage>
</organism>
<evidence type="ECO:0000256" key="1">
    <source>
        <dbReference type="ARBA" id="ARBA00023125"/>
    </source>
</evidence>